<reference evidence="1 2" key="2">
    <citation type="submission" date="2008-10" db="EMBL/GenBank/DDBJ databases">
        <authorList>
            <person name="Fulton L."/>
            <person name="Clifton S."/>
            <person name="Fulton B."/>
            <person name="Xu J."/>
            <person name="Minx P."/>
            <person name="Pepin K.H."/>
            <person name="Johnson M."/>
            <person name="Bhonagiri V."/>
            <person name="Nash W.E."/>
            <person name="Mardis E.R."/>
            <person name="Wilson R.K."/>
        </authorList>
    </citation>
    <scope>NUCLEOTIDE SEQUENCE [LARGE SCALE GENOMIC DNA]</scope>
    <source>
        <strain evidence="1 2">ATCC 29098</strain>
    </source>
</reference>
<evidence type="ECO:0000313" key="2">
    <source>
        <dbReference type="Proteomes" id="UP000003676"/>
    </source>
</evidence>
<dbReference type="HOGENOM" id="CLU_2478311_0_0_7"/>
<sequence>MMTGEKLRTAAGWCDLFAPGKWEETWADPAPAPRQSWLCRVCRHGIVPSFRAAIIGLVGCRSHYLPDGRGWPVLCPGFKVKEGCHAA</sequence>
<proteinExistence type="predicted"/>
<dbReference type="EMBL" id="ABXU01000061">
    <property type="protein sequence ID" value="EEB33082.1"/>
    <property type="molecule type" value="Genomic_DNA"/>
</dbReference>
<accession>B6WV33</accession>
<dbReference type="RefSeq" id="WP_006007144.1">
    <property type="nucleotide sequence ID" value="NZ_DS996359.1"/>
</dbReference>
<dbReference type="Proteomes" id="UP000003676">
    <property type="component" value="Unassembled WGS sequence"/>
</dbReference>
<evidence type="ECO:0000313" key="1">
    <source>
        <dbReference type="EMBL" id="EEB33082.1"/>
    </source>
</evidence>
<protein>
    <submittedName>
        <fullName evidence="1">Uncharacterized protein</fullName>
    </submittedName>
</protein>
<dbReference type="AlphaFoldDB" id="B6WV33"/>
<organism evidence="1 2">
    <name type="scientific">Desulfovibrio piger ATCC 29098</name>
    <dbReference type="NCBI Taxonomy" id="411464"/>
    <lineage>
        <taxon>Bacteria</taxon>
        <taxon>Pseudomonadati</taxon>
        <taxon>Thermodesulfobacteriota</taxon>
        <taxon>Desulfovibrionia</taxon>
        <taxon>Desulfovibrionales</taxon>
        <taxon>Desulfovibrionaceae</taxon>
        <taxon>Desulfovibrio</taxon>
    </lineage>
</organism>
<comment type="caution">
    <text evidence="1">The sequence shown here is derived from an EMBL/GenBank/DDBJ whole genome shotgun (WGS) entry which is preliminary data.</text>
</comment>
<name>B6WV33_9BACT</name>
<reference evidence="1 2" key="1">
    <citation type="submission" date="2008-10" db="EMBL/GenBank/DDBJ databases">
        <title>Draft genome sequence of Desulvovibrio piger (ATCC 29098).</title>
        <authorList>
            <person name="Sudarsanam P."/>
            <person name="Ley R."/>
            <person name="Guruge J."/>
            <person name="Turnbaugh P.J."/>
            <person name="Mahowald M."/>
            <person name="Liep D."/>
            <person name="Gordon J."/>
        </authorList>
    </citation>
    <scope>NUCLEOTIDE SEQUENCE [LARGE SCALE GENOMIC DNA]</scope>
    <source>
        <strain evidence="1 2">ATCC 29098</strain>
    </source>
</reference>
<gene>
    <name evidence="1" type="ORF">DESPIG_01948</name>
</gene>